<evidence type="ECO:0000256" key="10">
    <source>
        <dbReference type="SAM" id="SignalP"/>
    </source>
</evidence>
<evidence type="ECO:0000256" key="4">
    <source>
        <dbReference type="ARBA" id="ARBA00022729"/>
    </source>
</evidence>
<evidence type="ECO:0000313" key="12">
    <source>
        <dbReference type="EMBL" id="MFB9553082.1"/>
    </source>
</evidence>
<feature type="transmembrane region" description="Helical" evidence="9">
    <location>
        <begin position="219"/>
        <end position="240"/>
    </location>
</feature>
<evidence type="ECO:0000256" key="5">
    <source>
        <dbReference type="ARBA" id="ARBA00022889"/>
    </source>
</evidence>
<evidence type="ECO:0000313" key="13">
    <source>
        <dbReference type="Proteomes" id="UP001589716"/>
    </source>
</evidence>
<keyword evidence="13" id="KW-1185">Reference proteome</keyword>
<dbReference type="InterPro" id="IPR005528">
    <property type="entry name" value="ChpA-H"/>
</dbReference>
<feature type="region of interest" description="Disordered" evidence="8">
    <location>
        <begin position="142"/>
        <end position="218"/>
    </location>
</feature>
<feature type="region of interest" description="Disordered" evidence="8">
    <location>
        <begin position="29"/>
        <end position="50"/>
    </location>
</feature>
<comment type="caution">
    <text evidence="12">The sequence shown here is derived from an EMBL/GenBank/DDBJ whole genome shotgun (WGS) entry which is preliminary data.</text>
</comment>
<feature type="compositionally biased region" description="Basic and acidic residues" evidence="8">
    <location>
        <begin position="206"/>
        <end position="215"/>
    </location>
</feature>
<gene>
    <name evidence="12" type="ORF">ACFFTP_02575</name>
</gene>
<feature type="compositionally biased region" description="Low complexity" evidence="8">
    <location>
        <begin position="162"/>
        <end position="174"/>
    </location>
</feature>
<feature type="domain" description="Chaplin" evidence="11">
    <location>
        <begin position="42"/>
        <end position="82"/>
    </location>
</feature>
<sequence>MRQVTRITRKSILVVAAAGGMIALGGGHAQAGSGASGTASDSPGVASGNSVQAPVHAPVNVCGNTVNVVGLLNPAFGNSCANQSAPGGYGDDGGSSAGGHTSDSPGVGSGNNVQVPVEAPVNVCGNGVTGIGLGNAAGPNDCGYGVEPTPPGHPGEPGEPGNPGNPENPGKPENPGGPGDSGGEHPENPGTPGTPGEGPNQPGPHAQDRPTEELAHTGASTLGIAVPVGAGLLLAGSVIYRRARRSA</sequence>
<keyword evidence="6 7" id="KW-0034">Amyloid</keyword>
<evidence type="ECO:0000256" key="9">
    <source>
        <dbReference type="SAM" id="Phobius"/>
    </source>
</evidence>
<proteinExistence type="predicted"/>
<evidence type="ECO:0000259" key="11">
    <source>
        <dbReference type="PROSITE" id="PS51884"/>
    </source>
</evidence>
<protein>
    <submittedName>
        <fullName evidence="12">Chaplin family protein</fullName>
    </submittedName>
</protein>
<evidence type="ECO:0000256" key="3">
    <source>
        <dbReference type="ARBA" id="ARBA00022525"/>
    </source>
</evidence>
<keyword evidence="9" id="KW-0812">Transmembrane</keyword>
<feature type="compositionally biased region" description="Low complexity" evidence="8">
    <location>
        <begin position="30"/>
        <end position="44"/>
    </location>
</feature>
<dbReference type="EMBL" id="JBHMCT010000004">
    <property type="protein sequence ID" value="MFB9553082.1"/>
    <property type="molecule type" value="Genomic_DNA"/>
</dbReference>
<evidence type="ECO:0000256" key="2">
    <source>
        <dbReference type="ARBA" id="ARBA00022512"/>
    </source>
</evidence>
<dbReference type="PROSITE" id="PS51884">
    <property type="entry name" value="CHAPLIN"/>
    <property type="match status" value="2"/>
</dbReference>
<keyword evidence="5" id="KW-0130">Cell adhesion</keyword>
<name>A0ABV5QI06_9ACTN</name>
<feature type="chain" id="PRO_5047223629" evidence="10">
    <location>
        <begin position="32"/>
        <end position="247"/>
    </location>
</feature>
<organism evidence="12 13">
    <name type="scientific">Streptomyces roseoviridis</name>
    <dbReference type="NCBI Taxonomy" id="67361"/>
    <lineage>
        <taxon>Bacteria</taxon>
        <taxon>Bacillati</taxon>
        <taxon>Actinomycetota</taxon>
        <taxon>Actinomycetes</taxon>
        <taxon>Kitasatosporales</taxon>
        <taxon>Streptomycetaceae</taxon>
        <taxon>Streptomyces</taxon>
    </lineage>
</organism>
<keyword evidence="2" id="KW-0134">Cell wall</keyword>
<feature type="domain" description="Chaplin" evidence="11">
    <location>
        <begin position="104"/>
        <end position="144"/>
    </location>
</feature>
<evidence type="ECO:0000256" key="7">
    <source>
        <dbReference type="PROSITE-ProRule" id="PRU01232"/>
    </source>
</evidence>
<reference evidence="12 13" key="1">
    <citation type="submission" date="2024-09" db="EMBL/GenBank/DDBJ databases">
        <authorList>
            <person name="Sun Q."/>
            <person name="Mori K."/>
        </authorList>
    </citation>
    <scope>NUCLEOTIDE SEQUENCE [LARGE SCALE GENOMIC DNA]</scope>
    <source>
        <strain evidence="12 13">JCM 4414</strain>
    </source>
</reference>
<keyword evidence="3" id="KW-0964">Secreted</keyword>
<dbReference type="Pfam" id="PF03777">
    <property type="entry name" value="ChpA-C"/>
    <property type="match status" value="2"/>
</dbReference>
<evidence type="ECO:0000256" key="8">
    <source>
        <dbReference type="SAM" id="MobiDB-lite"/>
    </source>
</evidence>
<evidence type="ECO:0000256" key="6">
    <source>
        <dbReference type="ARBA" id="ARBA00023087"/>
    </source>
</evidence>
<feature type="region of interest" description="Disordered" evidence="8">
    <location>
        <begin position="91"/>
        <end position="114"/>
    </location>
</feature>
<evidence type="ECO:0000256" key="1">
    <source>
        <dbReference type="ARBA" id="ARBA00004191"/>
    </source>
</evidence>
<dbReference type="RefSeq" id="WP_345489989.1">
    <property type="nucleotide sequence ID" value="NZ_BAAAWU010000001.1"/>
</dbReference>
<keyword evidence="9" id="KW-0472">Membrane</keyword>
<keyword evidence="4 10" id="KW-0732">Signal</keyword>
<comment type="subcellular location">
    <subcellularLocation>
        <location evidence="1">Secreted</location>
        <location evidence="1">Cell wall</location>
    </subcellularLocation>
</comment>
<accession>A0ABV5QI06</accession>
<dbReference type="Proteomes" id="UP001589716">
    <property type="component" value="Unassembled WGS sequence"/>
</dbReference>
<keyword evidence="9" id="KW-1133">Transmembrane helix</keyword>
<feature type="signal peptide" evidence="10">
    <location>
        <begin position="1"/>
        <end position="31"/>
    </location>
</feature>